<feature type="region of interest" description="Disordered" evidence="1">
    <location>
        <begin position="29"/>
        <end position="63"/>
    </location>
</feature>
<dbReference type="Gene3D" id="3.40.30.10">
    <property type="entry name" value="Glutaredoxin"/>
    <property type="match status" value="1"/>
</dbReference>
<feature type="compositionally biased region" description="Low complexity" evidence="1">
    <location>
        <begin position="52"/>
        <end position="63"/>
    </location>
</feature>
<dbReference type="PROSITE" id="PS51257">
    <property type="entry name" value="PROKAR_LIPOPROTEIN"/>
    <property type="match status" value="1"/>
</dbReference>
<dbReference type="GO" id="GO:0016491">
    <property type="term" value="F:oxidoreductase activity"/>
    <property type="evidence" value="ECO:0007669"/>
    <property type="project" value="InterPro"/>
</dbReference>
<dbReference type="PROSITE" id="PS00194">
    <property type="entry name" value="THIOREDOXIN_1"/>
    <property type="match status" value="1"/>
</dbReference>
<evidence type="ECO:0000313" key="5">
    <source>
        <dbReference type="Proteomes" id="UP000641932"/>
    </source>
</evidence>
<sequence length="195" mass="19821">MRARTLVPTLICAAALVLAGCGTKNGGGSASADGTADGSGNRAAGAADTSRGTGAPAPGNAPTALRFTGTTVEGKPFDAATLAGKPTVLWFWAPWCGTCRGQAPQTAKLARQYRGKVNFLGVAGLDKAASMRDFVSSMKVGGFPHLDDEKGSVWKKFGITEQSAFVLLDSSGRTVHSAVPSGPADLDRRVAGLVG</sequence>
<feature type="signal peptide" evidence="2">
    <location>
        <begin position="1"/>
        <end position="19"/>
    </location>
</feature>
<evidence type="ECO:0000313" key="4">
    <source>
        <dbReference type="EMBL" id="GGO90048.1"/>
    </source>
</evidence>
<feature type="domain" description="Thioredoxin" evidence="3">
    <location>
        <begin position="58"/>
        <end position="195"/>
    </location>
</feature>
<dbReference type="EMBL" id="BMMS01000014">
    <property type="protein sequence ID" value="GGO90048.1"/>
    <property type="molecule type" value="Genomic_DNA"/>
</dbReference>
<dbReference type="InterPro" id="IPR036249">
    <property type="entry name" value="Thioredoxin-like_sf"/>
</dbReference>
<evidence type="ECO:0000259" key="3">
    <source>
        <dbReference type="PROSITE" id="PS51352"/>
    </source>
</evidence>
<accession>A0A918DZJ9</accession>
<evidence type="ECO:0000256" key="1">
    <source>
        <dbReference type="SAM" id="MobiDB-lite"/>
    </source>
</evidence>
<organism evidence="4 5">
    <name type="scientific">Wenjunlia tyrosinilytica</name>
    <dbReference type="NCBI Taxonomy" id="1544741"/>
    <lineage>
        <taxon>Bacteria</taxon>
        <taxon>Bacillati</taxon>
        <taxon>Actinomycetota</taxon>
        <taxon>Actinomycetes</taxon>
        <taxon>Kitasatosporales</taxon>
        <taxon>Streptomycetaceae</taxon>
        <taxon>Wenjunlia</taxon>
    </lineage>
</organism>
<dbReference type="AlphaFoldDB" id="A0A918DZJ9"/>
<evidence type="ECO:0000256" key="2">
    <source>
        <dbReference type="SAM" id="SignalP"/>
    </source>
</evidence>
<dbReference type="GO" id="GO:0016209">
    <property type="term" value="F:antioxidant activity"/>
    <property type="evidence" value="ECO:0007669"/>
    <property type="project" value="InterPro"/>
</dbReference>
<dbReference type="InterPro" id="IPR000866">
    <property type="entry name" value="AhpC/TSA"/>
</dbReference>
<comment type="caution">
    <text evidence="4">The sequence shown here is derived from an EMBL/GenBank/DDBJ whole genome shotgun (WGS) entry which is preliminary data.</text>
</comment>
<proteinExistence type="predicted"/>
<feature type="compositionally biased region" description="Low complexity" evidence="1">
    <location>
        <begin position="30"/>
        <end position="40"/>
    </location>
</feature>
<keyword evidence="5" id="KW-1185">Reference proteome</keyword>
<name>A0A918DZJ9_9ACTN</name>
<dbReference type="SUPFAM" id="SSF52833">
    <property type="entry name" value="Thioredoxin-like"/>
    <property type="match status" value="1"/>
</dbReference>
<dbReference type="RefSeq" id="WP_189132596.1">
    <property type="nucleotide sequence ID" value="NZ_BMMS01000014.1"/>
</dbReference>
<gene>
    <name evidence="4" type="primary">dsbF</name>
    <name evidence="4" type="ORF">GCM10012280_34670</name>
</gene>
<feature type="chain" id="PRO_5039467538" evidence="2">
    <location>
        <begin position="20"/>
        <end position="195"/>
    </location>
</feature>
<dbReference type="PROSITE" id="PS51352">
    <property type="entry name" value="THIOREDOXIN_2"/>
    <property type="match status" value="1"/>
</dbReference>
<dbReference type="Pfam" id="PF00578">
    <property type="entry name" value="AhpC-TSA"/>
    <property type="match status" value="1"/>
</dbReference>
<dbReference type="InterPro" id="IPR050553">
    <property type="entry name" value="Thioredoxin_ResA/DsbE_sf"/>
</dbReference>
<keyword evidence="2" id="KW-0732">Signal</keyword>
<dbReference type="InterPro" id="IPR017937">
    <property type="entry name" value="Thioredoxin_CS"/>
</dbReference>
<reference evidence="4" key="1">
    <citation type="journal article" date="2014" name="Int. J. Syst. Evol. Microbiol.">
        <title>Complete genome sequence of Corynebacterium casei LMG S-19264T (=DSM 44701T), isolated from a smear-ripened cheese.</title>
        <authorList>
            <consortium name="US DOE Joint Genome Institute (JGI-PGF)"/>
            <person name="Walter F."/>
            <person name="Albersmeier A."/>
            <person name="Kalinowski J."/>
            <person name="Ruckert C."/>
        </authorList>
    </citation>
    <scope>NUCLEOTIDE SEQUENCE</scope>
    <source>
        <strain evidence="4">CGMCC 4.7201</strain>
    </source>
</reference>
<dbReference type="PANTHER" id="PTHR42852:SF17">
    <property type="entry name" value="THIOREDOXIN-LIKE PROTEIN HI_1115"/>
    <property type="match status" value="1"/>
</dbReference>
<dbReference type="Proteomes" id="UP000641932">
    <property type="component" value="Unassembled WGS sequence"/>
</dbReference>
<reference evidence="4" key="2">
    <citation type="submission" date="2020-09" db="EMBL/GenBank/DDBJ databases">
        <authorList>
            <person name="Sun Q."/>
            <person name="Zhou Y."/>
        </authorList>
    </citation>
    <scope>NUCLEOTIDE SEQUENCE</scope>
    <source>
        <strain evidence="4">CGMCC 4.7201</strain>
    </source>
</reference>
<protein>
    <submittedName>
        <fullName evidence="4">Thiol:disulfide interchange protein</fullName>
    </submittedName>
</protein>
<dbReference type="InterPro" id="IPR013766">
    <property type="entry name" value="Thioredoxin_domain"/>
</dbReference>
<dbReference type="CDD" id="cd02966">
    <property type="entry name" value="TlpA_like_family"/>
    <property type="match status" value="1"/>
</dbReference>
<dbReference type="PANTHER" id="PTHR42852">
    <property type="entry name" value="THIOL:DISULFIDE INTERCHANGE PROTEIN DSBE"/>
    <property type="match status" value="1"/>
</dbReference>